<evidence type="ECO:0000256" key="1">
    <source>
        <dbReference type="ARBA" id="ARBA00004474"/>
    </source>
</evidence>
<keyword evidence="6" id="KW-1185">Reference proteome</keyword>
<dbReference type="RefSeq" id="XP_007512674.1">
    <property type="nucleotide sequence ID" value="XM_007512612.1"/>
</dbReference>
<evidence type="ECO:0000313" key="5">
    <source>
        <dbReference type="EMBL" id="CCO17274.1"/>
    </source>
</evidence>
<evidence type="ECO:0000313" key="6">
    <source>
        <dbReference type="Proteomes" id="UP000198341"/>
    </source>
</evidence>
<protein>
    <recommendedName>
        <fullName evidence="4">Plastid lipid-associated protein/fibrillin conserved domain-containing protein</fullName>
    </recommendedName>
</protein>
<keyword evidence="2" id="KW-0934">Plastid</keyword>
<evidence type="ECO:0000259" key="4">
    <source>
        <dbReference type="Pfam" id="PF04755"/>
    </source>
</evidence>
<dbReference type="GO" id="GO:0009536">
    <property type="term" value="C:plastid"/>
    <property type="evidence" value="ECO:0007669"/>
    <property type="project" value="UniProtKB-SubCell"/>
</dbReference>
<proteinExistence type="predicted"/>
<dbReference type="OrthoDB" id="201321at2759"/>
<name>K8EGZ1_9CHLO</name>
<evidence type="ECO:0000256" key="3">
    <source>
        <dbReference type="SAM" id="MobiDB-lite"/>
    </source>
</evidence>
<dbReference type="GeneID" id="19015164"/>
<sequence>MRAAASCVTLLASSSSSSSSSTTKRFERRRLVGDSPVFKRKSKSNDDDGDKTIEEENSGRTPRFEKEERRTSSSEASSSLKKELLSIVASSRKANTIETRAKKREILDKVLELEKEASAKLDLEGDIQGRWSLVYSTDDDENKAMFMLDDANDKVVKEILDSLYKFFFAFAAPLAGGFSSSETAKRKERGGDLFKSIRNEQIVDLTNESVENFVDLEILGRETRVVVRGEIKPLDKNQRKVQVTFTDWSFDNLVTLPLPRPTGGLENTYCDETMRISRGSRGGVFITTRIRGGRG</sequence>
<comment type="subcellular location">
    <subcellularLocation>
        <location evidence="1">Plastid</location>
    </subcellularLocation>
</comment>
<dbReference type="Proteomes" id="UP000198341">
    <property type="component" value="Chromosome 6"/>
</dbReference>
<feature type="region of interest" description="Disordered" evidence="3">
    <location>
        <begin position="1"/>
        <end position="77"/>
    </location>
</feature>
<dbReference type="KEGG" id="bpg:Bathy06g01840"/>
<gene>
    <name evidence="5" type="ORF">Bathy06g01840</name>
</gene>
<evidence type="ECO:0000256" key="2">
    <source>
        <dbReference type="ARBA" id="ARBA00022640"/>
    </source>
</evidence>
<dbReference type="InterPro" id="IPR006843">
    <property type="entry name" value="PAP/fibrillin_dom"/>
</dbReference>
<dbReference type="PANTHER" id="PTHR31906">
    <property type="entry name" value="PLASTID-LIPID-ASSOCIATED PROTEIN 4, CHLOROPLASTIC-RELATED"/>
    <property type="match status" value="1"/>
</dbReference>
<feature type="domain" description="Plastid lipid-associated protein/fibrillin conserved" evidence="4">
    <location>
        <begin position="197"/>
        <end position="286"/>
    </location>
</feature>
<accession>K8EGZ1</accession>
<reference evidence="5 6" key="1">
    <citation type="submission" date="2011-10" db="EMBL/GenBank/DDBJ databases">
        <authorList>
            <person name="Genoscope - CEA"/>
        </authorList>
    </citation>
    <scope>NUCLEOTIDE SEQUENCE [LARGE SCALE GENOMIC DNA]</scope>
    <source>
        <strain evidence="5 6">RCC 1105</strain>
    </source>
</reference>
<dbReference type="Pfam" id="PF04755">
    <property type="entry name" value="PAP_fibrillin"/>
    <property type="match status" value="1"/>
</dbReference>
<feature type="compositionally biased region" description="Basic and acidic residues" evidence="3">
    <location>
        <begin position="43"/>
        <end position="72"/>
    </location>
</feature>
<dbReference type="InterPro" id="IPR039633">
    <property type="entry name" value="PAP"/>
</dbReference>
<dbReference type="AlphaFoldDB" id="K8EGZ1"/>
<dbReference type="EMBL" id="FO082273">
    <property type="protein sequence ID" value="CCO17274.1"/>
    <property type="molecule type" value="Genomic_DNA"/>
</dbReference>
<organism evidence="5 6">
    <name type="scientific">Bathycoccus prasinos</name>
    <dbReference type="NCBI Taxonomy" id="41875"/>
    <lineage>
        <taxon>Eukaryota</taxon>
        <taxon>Viridiplantae</taxon>
        <taxon>Chlorophyta</taxon>
        <taxon>Mamiellophyceae</taxon>
        <taxon>Mamiellales</taxon>
        <taxon>Bathycoccaceae</taxon>
        <taxon>Bathycoccus</taxon>
    </lineage>
</organism>